<reference evidence="1 2" key="1">
    <citation type="submission" date="2020-11" db="EMBL/GenBank/DDBJ databases">
        <title>Arthrobacter antarcticus sp. nov., isolated from Antarctic Soil.</title>
        <authorList>
            <person name="Li J."/>
        </authorList>
    </citation>
    <scope>NUCLEOTIDE SEQUENCE [LARGE SCALE GENOMIC DNA]</scope>
    <source>
        <strain evidence="1 2">Z1-20</strain>
    </source>
</reference>
<keyword evidence="2" id="KW-1185">Reference proteome</keyword>
<name>A0A931G9Q5_9MICC</name>
<dbReference type="Proteomes" id="UP000655366">
    <property type="component" value="Unassembled WGS sequence"/>
</dbReference>
<sequence>MTTARDEAQDPATSPEQLHDLIHLPGNRGDMDSDAGWCREFVAANPSASVATLDELAGDQDDFMARLGVANNQSAPAALVETMVDDRNDLVANAARVRLGRDTRPRSGLRIAGGRFPIQLEGQA</sequence>
<dbReference type="RefSeq" id="WP_196395879.1">
    <property type="nucleotide sequence ID" value="NZ_JADNYM010000006.1"/>
</dbReference>
<gene>
    <name evidence="1" type="ORF">IV500_05755</name>
</gene>
<protein>
    <submittedName>
        <fullName evidence="1">Uncharacterized protein</fullName>
    </submittedName>
</protein>
<evidence type="ECO:0000313" key="1">
    <source>
        <dbReference type="EMBL" id="MBG0738927.1"/>
    </source>
</evidence>
<comment type="caution">
    <text evidence="1">The sequence shown here is derived from an EMBL/GenBank/DDBJ whole genome shotgun (WGS) entry which is preliminary data.</text>
</comment>
<dbReference type="AlphaFoldDB" id="A0A931G9Q5"/>
<evidence type="ECO:0000313" key="2">
    <source>
        <dbReference type="Proteomes" id="UP000655366"/>
    </source>
</evidence>
<dbReference type="EMBL" id="JADNYM010000006">
    <property type="protein sequence ID" value="MBG0738927.1"/>
    <property type="molecule type" value="Genomic_DNA"/>
</dbReference>
<proteinExistence type="predicted"/>
<accession>A0A931G9Q5</accession>
<organism evidence="1 2">
    <name type="scientific">Arthrobacter terrae</name>
    <dbReference type="NCBI Taxonomy" id="2935737"/>
    <lineage>
        <taxon>Bacteria</taxon>
        <taxon>Bacillati</taxon>
        <taxon>Actinomycetota</taxon>
        <taxon>Actinomycetes</taxon>
        <taxon>Micrococcales</taxon>
        <taxon>Micrococcaceae</taxon>
        <taxon>Arthrobacter</taxon>
    </lineage>
</organism>